<feature type="region of interest" description="Disordered" evidence="2">
    <location>
        <begin position="1"/>
        <end position="142"/>
    </location>
</feature>
<feature type="compositionally biased region" description="Low complexity" evidence="2">
    <location>
        <begin position="131"/>
        <end position="142"/>
    </location>
</feature>
<keyword evidence="1" id="KW-0175">Coiled coil</keyword>
<dbReference type="AlphaFoldDB" id="A0A8J5FCM5"/>
<evidence type="ECO:0000313" key="3">
    <source>
        <dbReference type="EMBL" id="KAG6483728.1"/>
    </source>
</evidence>
<dbReference type="PANTHER" id="PTHR23172:SF19">
    <property type="entry name" value="J DOMAIN-CONTAINING PROTEIN"/>
    <property type="match status" value="1"/>
</dbReference>
<accession>A0A8J5FCM5</accession>
<feature type="region of interest" description="Disordered" evidence="2">
    <location>
        <begin position="317"/>
        <end position="348"/>
    </location>
</feature>
<dbReference type="Gene3D" id="1.10.287.110">
    <property type="entry name" value="DnaJ domain"/>
    <property type="match status" value="1"/>
</dbReference>
<dbReference type="SUPFAM" id="SSF46565">
    <property type="entry name" value="Chaperone J-domain"/>
    <property type="match status" value="1"/>
</dbReference>
<dbReference type="GO" id="GO:0005783">
    <property type="term" value="C:endoplasmic reticulum"/>
    <property type="evidence" value="ECO:0007669"/>
    <property type="project" value="UniProtKB-ARBA"/>
</dbReference>
<sequence>MYHPHHNDDLLYRRDPSRSPSSTARCPPEITIASPPSSSSVDPMDEVTTILARDFGLRPQGKSAPMAASKPANLASRSAAEKSSWSNPVSWGIPDSSDDPFIGNLGLGSHSSRSQPAFDDIFGGPPVHLNPAASSGGLASSSPPDVFDSLLDGFGGSGVKSSSVPGVFDAFPGVNSSPVNYGDDDVFFSISSGSNHAPKPSMDDLLENLGKPTRKSKSLNDGKEQNFSGTEKLIPGFGWPSRPPEKRNPPKINLPKPPVSSSQPITTVMEDPFGAFETKETTDLESFFSMGKSARTTCKQPTAASAETIFDFPAQDIGINGGTNRTSQRSSPTIKKASSTPSFLHDEPFDFWGPPSSVEFEEIEGESEERRKARLDRHQRTLNRVAKALSEKNERDMQIEHEQAVRQSIAGVRTAEIKQWAAGKEGNLRALLSTMQYVLWPECGWEPVSLTDVITAAAVKKVYRKATLCVHPDKVQQRGATLEQKYIAEKVFDLLKEAWKKFNTEELS</sequence>
<dbReference type="InterPro" id="IPR001623">
    <property type="entry name" value="DnaJ_domain"/>
</dbReference>
<proteinExistence type="predicted"/>
<dbReference type="GO" id="GO:0072318">
    <property type="term" value="P:clathrin coat disassembly"/>
    <property type="evidence" value="ECO:0007669"/>
    <property type="project" value="TreeGrafter"/>
</dbReference>
<dbReference type="GO" id="GO:0072583">
    <property type="term" value="P:clathrin-dependent endocytosis"/>
    <property type="evidence" value="ECO:0007669"/>
    <property type="project" value="TreeGrafter"/>
</dbReference>
<gene>
    <name evidence="3" type="ORF">ZIOFF_060381</name>
</gene>
<dbReference type="GO" id="GO:0031982">
    <property type="term" value="C:vesicle"/>
    <property type="evidence" value="ECO:0007669"/>
    <property type="project" value="TreeGrafter"/>
</dbReference>
<reference evidence="3 4" key="1">
    <citation type="submission" date="2020-08" db="EMBL/GenBank/DDBJ databases">
        <title>Plant Genome Project.</title>
        <authorList>
            <person name="Zhang R.-G."/>
        </authorList>
    </citation>
    <scope>NUCLEOTIDE SEQUENCE [LARGE SCALE GENOMIC DNA]</scope>
    <source>
        <tissue evidence="3">Rhizome</tissue>
    </source>
</reference>
<comment type="caution">
    <text evidence="3">The sequence shown here is derived from an EMBL/GenBank/DDBJ whole genome shotgun (WGS) entry which is preliminary data.</text>
</comment>
<protein>
    <submittedName>
        <fullName evidence="3">Uncharacterized protein</fullName>
    </submittedName>
</protein>
<dbReference type="Proteomes" id="UP000734854">
    <property type="component" value="Unassembled WGS sequence"/>
</dbReference>
<feature type="compositionally biased region" description="Basic and acidic residues" evidence="2">
    <location>
        <begin position="1"/>
        <end position="17"/>
    </location>
</feature>
<name>A0A8J5FCM5_ZINOF</name>
<evidence type="ECO:0000256" key="2">
    <source>
        <dbReference type="SAM" id="MobiDB-lite"/>
    </source>
</evidence>
<dbReference type="CDD" id="cd06257">
    <property type="entry name" value="DnaJ"/>
    <property type="match status" value="1"/>
</dbReference>
<dbReference type="GO" id="GO:0030276">
    <property type="term" value="F:clathrin binding"/>
    <property type="evidence" value="ECO:0007669"/>
    <property type="project" value="TreeGrafter"/>
</dbReference>
<dbReference type="PANTHER" id="PTHR23172">
    <property type="entry name" value="AUXILIN/CYCLIN G-ASSOCIATED KINASE-RELATED"/>
    <property type="match status" value="1"/>
</dbReference>
<dbReference type="EMBL" id="JACMSC010000016">
    <property type="protein sequence ID" value="KAG6483728.1"/>
    <property type="molecule type" value="Genomic_DNA"/>
</dbReference>
<keyword evidence="4" id="KW-1185">Reference proteome</keyword>
<evidence type="ECO:0000313" key="4">
    <source>
        <dbReference type="Proteomes" id="UP000734854"/>
    </source>
</evidence>
<organism evidence="3 4">
    <name type="scientific">Zingiber officinale</name>
    <name type="common">Ginger</name>
    <name type="synonym">Amomum zingiber</name>
    <dbReference type="NCBI Taxonomy" id="94328"/>
    <lineage>
        <taxon>Eukaryota</taxon>
        <taxon>Viridiplantae</taxon>
        <taxon>Streptophyta</taxon>
        <taxon>Embryophyta</taxon>
        <taxon>Tracheophyta</taxon>
        <taxon>Spermatophyta</taxon>
        <taxon>Magnoliopsida</taxon>
        <taxon>Liliopsida</taxon>
        <taxon>Zingiberales</taxon>
        <taxon>Zingiberaceae</taxon>
        <taxon>Zingiber</taxon>
    </lineage>
</organism>
<feature type="region of interest" description="Disordered" evidence="2">
    <location>
        <begin position="192"/>
        <end position="265"/>
    </location>
</feature>
<feature type="compositionally biased region" description="Polar residues" evidence="2">
    <location>
        <begin position="322"/>
        <end position="342"/>
    </location>
</feature>
<evidence type="ECO:0000256" key="1">
    <source>
        <dbReference type="ARBA" id="ARBA00023054"/>
    </source>
</evidence>
<dbReference type="FunFam" id="1.10.287.110:FF:000009">
    <property type="entry name" value="Auxilin-related protein 1"/>
    <property type="match status" value="1"/>
</dbReference>
<dbReference type="InterPro" id="IPR036869">
    <property type="entry name" value="J_dom_sf"/>
</dbReference>